<evidence type="ECO:0000256" key="6">
    <source>
        <dbReference type="ARBA" id="ARBA00023136"/>
    </source>
</evidence>
<organism evidence="9 10">
    <name type="scientific">Trichococcus pasteurii</name>
    <dbReference type="NCBI Taxonomy" id="43064"/>
    <lineage>
        <taxon>Bacteria</taxon>
        <taxon>Bacillati</taxon>
        <taxon>Bacillota</taxon>
        <taxon>Bacilli</taxon>
        <taxon>Lactobacillales</taxon>
        <taxon>Carnobacteriaceae</taxon>
        <taxon>Trichococcus</taxon>
    </lineage>
</organism>
<evidence type="ECO:0000259" key="8">
    <source>
        <dbReference type="PROSITE" id="PS50928"/>
    </source>
</evidence>
<dbReference type="Proteomes" id="UP000195985">
    <property type="component" value="Unassembled WGS sequence"/>
</dbReference>
<keyword evidence="10" id="KW-1185">Reference proteome</keyword>
<evidence type="ECO:0000256" key="3">
    <source>
        <dbReference type="ARBA" id="ARBA00022475"/>
    </source>
</evidence>
<feature type="transmembrane region" description="Helical" evidence="7">
    <location>
        <begin position="143"/>
        <end position="170"/>
    </location>
</feature>
<keyword evidence="3" id="KW-1003">Cell membrane</keyword>
<keyword evidence="5 7" id="KW-1133">Transmembrane helix</keyword>
<proteinExistence type="inferred from homology"/>
<dbReference type="GO" id="GO:0031460">
    <property type="term" value="P:glycine betaine transport"/>
    <property type="evidence" value="ECO:0007669"/>
    <property type="project" value="TreeGrafter"/>
</dbReference>
<protein>
    <recommendedName>
        <fullName evidence="8">ABC transmembrane type-1 domain-containing protein</fullName>
    </recommendedName>
</protein>
<dbReference type="AlphaFoldDB" id="A0A1W1IIU3"/>
<name>A0A1W1IIU3_9LACT</name>
<evidence type="ECO:0000313" key="10">
    <source>
        <dbReference type="Proteomes" id="UP000195985"/>
    </source>
</evidence>
<feature type="transmembrane region" description="Helical" evidence="7">
    <location>
        <begin position="74"/>
        <end position="91"/>
    </location>
</feature>
<dbReference type="GO" id="GO:0043190">
    <property type="term" value="C:ATP-binding cassette (ABC) transporter complex"/>
    <property type="evidence" value="ECO:0007669"/>
    <property type="project" value="TreeGrafter"/>
</dbReference>
<dbReference type="PROSITE" id="PS50928">
    <property type="entry name" value="ABC_TM1"/>
    <property type="match status" value="1"/>
</dbReference>
<evidence type="ECO:0000313" key="9">
    <source>
        <dbReference type="EMBL" id="SLM52912.1"/>
    </source>
</evidence>
<dbReference type="OrthoDB" id="9787902at2"/>
<comment type="subcellular location">
    <subcellularLocation>
        <location evidence="7">Cell membrane</location>
        <topology evidence="7">Multi-pass membrane protein</topology>
    </subcellularLocation>
    <subcellularLocation>
        <location evidence="1">Membrane</location>
        <topology evidence="1">Multi-pass membrane protein</topology>
    </subcellularLocation>
</comment>
<dbReference type="Gene3D" id="1.10.3720.10">
    <property type="entry name" value="MetI-like"/>
    <property type="match status" value="1"/>
</dbReference>
<keyword evidence="4 7" id="KW-0812">Transmembrane</keyword>
<dbReference type="InterPro" id="IPR000515">
    <property type="entry name" value="MetI-like"/>
</dbReference>
<evidence type="ECO:0000256" key="5">
    <source>
        <dbReference type="ARBA" id="ARBA00022989"/>
    </source>
</evidence>
<feature type="domain" description="ABC transmembrane type-1" evidence="8">
    <location>
        <begin position="96"/>
        <end position="275"/>
    </location>
</feature>
<dbReference type="InterPro" id="IPR035906">
    <property type="entry name" value="MetI-like_sf"/>
</dbReference>
<dbReference type="PANTHER" id="PTHR47737">
    <property type="entry name" value="GLYCINE BETAINE/PROLINE BETAINE TRANSPORT SYSTEM PERMEASE PROTEIN PROW"/>
    <property type="match status" value="1"/>
</dbReference>
<dbReference type="Pfam" id="PF00528">
    <property type="entry name" value="BPD_transp_1"/>
    <property type="match status" value="1"/>
</dbReference>
<evidence type="ECO:0000256" key="7">
    <source>
        <dbReference type="RuleBase" id="RU363032"/>
    </source>
</evidence>
<dbReference type="STRING" id="43064.SAMN04488086_11019"/>
<dbReference type="EMBL" id="FWEY01000009">
    <property type="protein sequence ID" value="SLM52912.1"/>
    <property type="molecule type" value="Genomic_DNA"/>
</dbReference>
<dbReference type="GO" id="GO:0015226">
    <property type="term" value="F:carnitine transmembrane transporter activity"/>
    <property type="evidence" value="ECO:0007669"/>
    <property type="project" value="TreeGrafter"/>
</dbReference>
<dbReference type="CDD" id="cd06261">
    <property type="entry name" value="TM_PBP2"/>
    <property type="match status" value="1"/>
</dbReference>
<comment type="similarity">
    <text evidence="7">Belongs to the binding-protein-dependent transport system permease family.</text>
</comment>
<keyword evidence="6 7" id="KW-0472">Membrane</keyword>
<dbReference type="GO" id="GO:0015871">
    <property type="term" value="P:choline transport"/>
    <property type="evidence" value="ECO:0007669"/>
    <property type="project" value="TreeGrafter"/>
</dbReference>
<dbReference type="RefSeq" id="WP_086943638.1">
    <property type="nucleotide sequence ID" value="NZ_FONM01000010.1"/>
</dbReference>
<accession>A0A1W1IIU3</accession>
<gene>
    <name evidence="9" type="ORF">TPAS_2620</name>
</gene>
<dbReference type="FunFam" id="1.10.3720.10:FF:000001">
    <property type="entry name" value="Glycine betaine ABC transporter, permease"/>
    <property type="match status" value="1"/>
</dbReference>
<evidence type="ECO:0000256" key="4">
    <source>
        <dbReference type="ARBA" id="ARBA00022692"/>
    </source>
</evidence>
<dbReference type="GO" id="GO:0005275">
    <property type="term" value="F:amine transmembrane transporter activity"/>
    <property type="evidence" value="ECO:0007669"/>
    <property type="project" value="TreeGrafter"/>
</dbReference>
<evidence type="ECO:0000256" key="1">
    <source>
        <dbReference type="ARBA" id="ARBA00004141"/>
    </source>
</evidence>
<feature type="transmembrane region" description="Helical" evidence="7">
    <location>
        <begin position="97"/>
        <end position="122"/>
    </location>
</feature>
<dbReference type="PANTHER" id="PTHR47737:SF1">
    <property type="entry name" value="GLYCINE BETAINE_PROLINE BETAINE TRANSPORT SYSTEM PERMEASE PROTEIN PROW"/>
    <property type="match status" value="1"/>
</dbReference>
<feature type="transmembrane region" description="Helical" evidence="7">
    <location>
        <begin position="223"/>
        <end position="242"/>
    </location>
</feature>
<feature type="transmembrane region" description="Helical" evidence="7">
    <location>
        <begin position="45"/>
        <end position="67"/>
    </location>
</feature>
<keyword evidence="2 7" id="KW-0813">Transport</keyword>
<reference evidence="10" key="1">
    <citation type="submission" date="2016-04" db="EMBL/GenBank/DDBJ databases">
        <authorList>
            <person name="Strepis N."/>
        </authorList>
    </citation>
    <scope>NUCLEOTIDE SEQUENCE [LARGE SCALE GENOMIC DNA]</scope>
</reference>
<evidence type="ECO:0000256" key="2">
    <source>
        <dbReference type="ARBA" id="ARBA00022448"/>
    </source>
</evidence>
<feature type="transmembrane region" description="Helical" evidence="7">
    <location>
        <begin position="254"/>
        <end position="271"/>
    </location>
</feature>
<sequence length="284" mass="30453">MDNLLNFIPELPVAEFTEYVTDKTADTFSFLFDPIKASSQTLIDLMTSTLTAIPAVILIALVALLAFFASGKKFGLSIFSVVGLWFIYNQGLWEDLMFTLTLVLFSSLLSVLIGVPFGILMAKNKLANSIINPVLDFMQTMPAFVYLIPAVAFFGIGMVPGVLASLIFAIPPTVRFTNLGIRQVSTELVEAAESFGSTGAQRLFKVELPLAKSTIMAGINQTVMLSLSMVVIASMIGAPGLGRNVLSALQRAKIGSGFVSGLALVVLAIIIDRLTQKFSKKSAA</sequence>
<dbReference type="SUPFAM" id="SSF161098">
    <property type="entry name" value="MetI-like"/>
    <property type="match status" value="1"/>
</dbReference>